<evidence type="ECO:0000256" key="2">
    <source>
        <dbReference type="ARBA" id="ARBA00022723"/>
    </source>
</evidence>
<evidence type="ECO:0000259" key="18">
    <source>
        <dbReference type="PROSITE" id="PS51217"/>
    </source>
</evidence>
<feature type="region of interest" description="Nuclease activity, interacts with RecD and RecA" evidence="15">
    <location>
        <begin position="903"/>
        <end position="1181"/>
    </location>
</feature>
<evidence type="ECO:0000313" key="20">
    <source>
        <dbReference type="Proteomes" id="UP000275281"/>
    </source>
</evidence>
<dbReference type="Pfam" id="PF00580">
    <property type="entry name" value="UvrD-helicase"/>
    <property type="match status" value="1"/>
</dbReference>
<evidence type="ECO:0000256" key="5">
    <source>
        <dbReference type="ARBA" id="ARBA00022801"/>
    </source>
</evidence>
<keyword evidence="10 15" id="KW-0238">DNA-binding</keyword>
<evidence type="ECO:0000256" key="13">
    <source>
        <dbReference type="ARBA" id="ARBA00034617"/>
    </source>
</evidence>
<dbReference type="GO" id="GO:0000724">
    <property type="term" value="P:double-strand break repair via homologous recombination"/>
    <property type="evidence" value="ECO:0007669"/>
    <property type="project" value="UniProtKB-UniRule"/>
</dbReference>
<feature type="domain" description="UvrD-like helicase ATP-binding" evidence="17">
    <location>
        <begin position="3"/>
        <end position="464"/>
    </location>
</feature>
<organism evidence="19 20">
    <name type="scientific">Alteromonas sediminis</name>
    <dbReference type="NCBI Taxonomy" id="2259342"/>
    <lineage>
        <taxon>Bacteria</taxon>
        <taxon>Pseudomonadati</taxon>
        <taxon>Pseudomonadota</taxon>
        <taxon>Gammaproteobacteria</taxon>
        <taxon>Alteromonadales</taxon>
        <taxon>Alteromonadaceae</taxon>
        <taxon>Alteromonas/Salinimonas group</taxon>
        <taxon>Alteromonas</taxon>
    </lineage>
</organism>
<dbReference type="GO" id="GO:0008854">
    <property type="term" value="F:exodeoxyribonuclease V activity"/>
    <property type="evidence" value="ECO:0007669"/>
    <property type="project" value="UniProtKB-EC"/>
</dbReference>
<accession>A0A3N5Y0B0</accession>
<keyword evidence="9 15" id="KW-0460">Magnesium</keyword>
<comment type="subunit">
    <text evidence="15">Heterotrimer of RecB, RecC and RecD. All subunits contribute to DNA-binding. Interacts with RecA.</text>
</comment>
<dbReference type="InterPro" id="IPR038726">
    <property type="entry name" value="PDDEXK_AddAB-type"/>
</dbReference>
<comment type="similarity">
    <text evidence="15">Belongs to the helicase family. UvrD subfamily.</text>
</comment>
<evidence type="ECO:0000256" key="16">
    <source>
        <dbReference type="PROSITE-ProRule" id="PRU00560"/>
    </source>
</evidence>
<evidence type="ECO:0000256" key="1">
    <source>
        <dbReference type="ARBA" id="ARBA00022722"/>
    </source>
</evidence>
<feature type="binding site" evidence="15">
    <location>
        <position position="1082"/>
    </location>
    <ligand>
        <name>Mg(2+)</name>
        <dbReference type="ChEBI" id="CHEBI:18420"/>
    </ligand>
</feature>
<dbReference type="AlphaFoldDB" id="A0A3N5Y0B0"/>
<dbReference type="Gene3D" id="1.10.3170.10">
    <property type="entry name" value="Recbcd, chain B, domain 2"/>
    <property type="match status" value="1"/>
</dbReference>
<dbReference type="NCBIfam" id="TIGR00609">
    <property type="entry name" value="recB"/>
    <property type="match status" value="1"/>
</dbReference>
<dbReference type="InterPro" id="IPR014016">
    <property type="entry name" value="UvrD-like_ATP-bd"/>
</dbReference>
<comment type="miscellaneous">
    <text evidence="15">In the RecBCD complex, RecB has a slow 3'-5' helicase, an exonuclease activity and loads RecA onto ssDNA, RecD has a fast 5'-3' helicase activity, while RecC stimulates the ATPase and processivity of the RecB helicase and contributes to recognition of the Chi site.</text>
</comment>
<keyword evidence="5 15" id="KW-0378">Hydrolase</keyword>
<dbReference type="InterPro" id="IPR011604">
    <property type="entry name" value="PDDEXK-like_dom_sf"/>
</dbReference>
<feature type="binding site" evidence="15">
    <location>
        <position position="1069"/>
    </location>
    <ligand>
        <name>Mg(2+)</name>
        <dbReference type="ChEBI" id="CHEBI:18420"/>
    </ligand>
</feature>
<dbReference type="Pfam" id="PF12705">
    <property type="entry name" value="PDDEXK_1"/>
    <property type="match status" value="1"/>
</dbReference>
<keyword evidence="4 15" id="KW-0227">DNA damage</keyword>
<evidence type="ECO:0000259" key="17">
    <source>
        <dbReference type="PROSITE" id="PS51198"/>
    </source>
</evidence>
<evidence type="ECO:0000256" key="15">
    <source>
        <dbReference type="HAMAP-Rule" id="MF_01485"/>
    </source>
</evidence>
<gene>
    <name evidence="15 19" type="primary">recB</name>
    <name evidence="19" type="ORF">DRW07_05920</name>
</gene>
<dbReference type="CDD" id="cd22352">
    <property type="entry name" value="RecB_C-like"/>
    <property type="match status" value="1"/>
</dbReference>
<keyword evidence="8 15" id="KW-0067">ATP-binding</keyword>
<dbReference type="Pfam" id="PF13361">
    <property type="entry name" value="UvrD_C"/>
    <property type="match status" value="1"/>
</dbReference>
<comment type="cofactor">
    <cofactor evidence="15">
        <name>Mg(2+)</name>
        <dbReference type="ChEBI" id="CHEBI:18420"/>
    </cofactor>
    <text evidence="15">Binds 1 Mg(2+) ion per subunit.</text>
</comment>
<dbReference type="RefSeq" id="WP_124026982.1">
    <property type="nucleotide sequence ID" value="NZ_JBHRSN010000015.1"/>
</dbReference>
<dbReference type="GO" id="GO:0005524">
    <property type="term" value="F:ATP binding"/>
    <property type="evidence" value="ECO:0007669"/>
    <property type="project" value="UniProtKB-UniRule"/>
</dbReference>
<comment type="domain">
    <text evidence="15">The C-terminal domain has nuclease activity and interacts with RecD. It interacts with RecA, facilitating its loading onto ssDNA.</text>
</comment>
<dbReference type="GO" id="GO:0000287">
    <property type="term" value="F:magnesium ion binding"/>
    <property type="evidence" value="ECO:0007669"/>
    <property type="project" value="UniProtKB-UniRule"/>
</dbReference>
<feature type="domain" description="UvrD-like helicase C-terminal" evidence="18">
    <location>
        <begin position="491"/>
        <end position="751"/>
    </location>
</feature>
<comment type="catalytic activity">
    <reaction evidence="15">
        <text>Exonucleolytic cleavage (in the presence of ATP) in either 5'- to 3'- or 3'- to 5'-direction to yield 5'-phosphooligonucleotides.</text>
        <dbReference type="EC" id="3.1.11.5"/>
    </reaction>
</comment>
<dbReference type="Gene3D" id="3.90.320.10">
    <property type="match status" value="1"/>
</dbReference>
<evidence type="ECO:0000256" key="3">
    <source>
        <dbReference type="ARBA" id="ARBA00022741"/>
    </source>
</evidence>
<evidence type="ECO:0000256" key="11">
    <source>
        <dbReference type="ARBA" id="ARBA00023204"/>
    </source>
</evidence>
<dbReference type="HAMAP" id="MF_01485">
    <property type="entry name" value="RecB"/>
    <property type="match status" value="1"/>
</dbReference>
<dbReference type="OrthoDB" id="9810135at2"/>
<comment type="domain">
    <text evidence="15">The N-terminal DNA-binding domain is a ssDNA-dependent ATPase and has ATP-dependent 3'-5' helicase function. This domain interacts with RecC.</text>
</comment>
<dbReference type="EC" id="3.1.11.5" evidence="15"/>
<comment type="caution">
    <text evidence="19">The sequence shown here is derived from an EMBL/GenBank/DDBJ whole genome shotgun (WGS) entry which is preliminary data.</text>
</comment>
<feature type="binding site" evidence="16">
    <location>
        <begin position="24"/>
        <end position="31"/>
    </location>
    <ligand>
        <name>ATP</name>
        <dbReference type="ChEBI" id="CHEBI:30616"/>
    </ligand>
</feature>
<protein>
    <recommendedName>
        <fullName evidence="15">RecBCD enzyme subunit RecB</fullName>
        <ecNumber evidence="15">3.1.11.5</ecNumber>
        <ecNumber evidence="15">5.6.2.4</ecNumber>
    </recommendedName>
    <alternativeName>
        <fullName evidence="15">DNA 3'-5' helicase subunit RecB</fullName>
    </alternativeName>
    <alternativeName>
        <fullName evidence="15">Exonuclease V subunit RecB</fullName>
        <shortName evidence="15">ExoV subunit RecB</shortName>
    </alternativeName>
    <alternativeName>
        <fullName evidence="15">Helicase/nuclease RecBCD subunit RecB</fullName>
    </alternativeName>
</protein>
<dbReference type="Proteomes" id="UP000275281">
    <property type="component" value="Unassembled WGS sequence"/>
</dbReference>
<evidence type="ECO:0000256" key="6">
    <source>
        <dbReference type="ARBA" id="ARBA00022806"/>
    </source>
</evidence>
<feature type="region of interest" description="DNA-binding and helicase activity, interacts with RecC" evidence="15">
    <location>
        <begin position="1"/>
        <end position="878"/>
    </location>
</feature>
<dbReference type="InterPro" id="IPR000212">
    <property type="entry name" value="DNA_helicase_UvrD/REP"/>
</dbReference>
<evidence type="ECO:0000256" key="4">
    <source>
        <dbReference type="ARBA" id="ARBA00022763"/>
    </source>
</evidence>
<dbReference type="Gene3D" id="3.40.50.300">
    <property type="entry name" value="P-loop containing nucleotide triphosphate hydrolases"/>
    <property type="match status" value="2"/>
</dbReference>
<dbReference type="InterPro" id="IPR004586">
    <property type="entry name" value="RecB"/>
</dbReference>
<dbReference type="InterPro" id="IPR027417">
    <property type="entry name" value="P-loop_NTPase"/>
</dbReference>
<name>A0A3N5Y0B0_9ALTE</name>
<sequence length="1181" mass="134413">MSHRQTQTLDPITLPLTGRQLIEASAGTGKTFNITRLYLRAILEYKLTVEQILVMTFSKAATEEIRGRVAQTLREALSYWQHRLKGAEASTGDDPVYAQLYANFPTEQARARIKSNLLLIDDAAIFTIHGFCQQMLSTYAYDTGNALNTSLNNNTRDTLLACTADWLRTQSAQTDNLRLLEQNKWHTPLRFLAKFEKAIRSPLHIKTLDLTQLADDKAIAFYDEGNALLPRREQLKGYIEEHYQTLHEGLTHHKDAKTQAQREDEWQYLIAWLNEAALSRPEKTISNLLNGNRYRGNESLKVAVKPIKAFSDEVKKVIADIEKSASKREELVAAFELATQGIKWIASRFKQVKDEQGWVEFDDLVAHLADTVEKNSSLADTLKHRFPLALVDEFQDTDRAQYALLAAIYPKANVQVTSEHTALLMIGDPKQAIYGFRGGDIFTYLAAAQEADACWVMDTNWRSTPQMVQAYNGLFCSVPFDFDMTYHEVNYANEAKANKTPMQDPDVSDALQLIWCDTEEENPSKEALRLQQSVWLATEIGRLLDDVRLGENPLQTRDIAVLVRTGADAKLVKDTLDTAGIASVYMSNQQSIYLTRQAQDCLRLLIGINTFQDPARLKAALVSPLLGLNSETLNRLFIEDDDQTWHRVISLVESLKAVWLRDGILAMLQRLIDKHLQLPKVQTERVLSNYQHLAELLQAQSSLMHLFEPQALIDWFSEQMESPPMNDESAVERLESDRDAIQIITQHKSKGLEYPVVFVPFANDYRDATRSGNSKSIVCQYYDPDISQLVLQVGDSHQALNKIKREAEAEAARLLYVAVTRAAHRCYLLCSDFSGAEQSTLGKAFAVDSKAWPEALRRFQCEHNYVALRHFKPLPAITRRKRASDQVQAPMCPPSAFNYQADNWRLLSYSALSHGQWTWRRARADEQSRVIAEDIEGDDEVIQARFRFPKGAAPGNVLHDIFEQHDFVSDVFSEQAKAAILSLCQVPSVEDVLIWLNQILDAPFTLNDQTLRLREIPRQKTLREAEFYFPLQNLDVSDLISWLQRFSLRQPEPAQVQTQLSGMMHGFIDLIFEHEGRYYVADYKSTFLGTRLEDYLSAALRQDMQQHQYDLQAAIYALALHRYLMRSLPNYDASTHFGGVVYFYLRGMHPDNQAGEGVIHLPVDCVLLQQLDAIFDAEVMS</sequence>
<keyword evidence="20" id="KW-1185">Reference proteome</keyword>
<evidence type="ECO:0000256" key="14">
    <source>
        <dbReference type="ARBA" id="ARBA00048988"/>
    </source>
</evidence>
<dbReference type="Gene3D" id="1.10.486.10">
    <property type="entry name" value="PCRA, domain 4"/>
    <property type="match status" value="1"/>
</dbReference>
<dbReference type="PROSITE" id="PS51217">
    <property type="entry name" value="UVRD_HELICASE_CTER"/>
    <property type="match status" value="1"/>
</dbReference>
<comment type="function">
    <text evidence="15">A helicase/nuclease that prepares dsDNA breaks (DSB) for recombinational DNA repair. Binds to DSBs and unwinds DNA via a highly rapid and processive ATP-dependent bidirectional helicase activity. Unwinds dsDNA until it encounters a Chi (crossover hotspot instigator) sequence from the 3' direction. Cuts ssDNA a few nucleotides 3' to the Chi site. The properties and activities of the enzyme are changed at Chi. The Chi-altered holoenzyme produces a long 3'-ssDNA overhang and facilitates RecA-binding to the ssDNA for homologous DNA recombination and repair. Holoenzyme degrades any linearized DNA that is unable to undergo homologous recombination. In the holoenzyme this subunit contributes ATPase, 3'-5' helicase, exonuclease activity and loads RecA onto ssDNA.</text>
</comment>
<keyword evidence="6 15" id="KW-0347">Helicase</keyword>
<dbReference type="InterPro" id="IPR011335">
    <property type="entry name" value="Restrct_endonuc-II-like"/>
</dbReference>
<evidence type="ECO:0000256" key="9">
    <source>
        <dbReference type="ARBA" id="ARBA00022842"/>
    </source>
</evidence>
<dbReference type="PANTHER" id="PTHR11070:SF23">
    <property type="entry name" value="RECBCD ENZYME SUBUNIT RECB"/>
    <property type="match status" value="1"/>
</dbReference>
<dbReference type="GO" id="GO:0003677">
    <property type="term" value="F:DNA binding"/>
    <property type="evidence" value="ECO:0007669"/>
    <property type="project" value="UniProtKB-UniRule"/>
</dbReference>
<dbReference type="InterPro" id="IPR014017">
    <property type="entry name" value="DNA_helicase_UvrD-like_C"/>
</dbReference>
<keyword evidence="2 15" id="KW-0479">Metal-binding</keyword>
<dbReference type="GO" id="GO:0016887">
    <property type="term" value="F:ATP hydrolysis activity"/>
    <property type="evidence" value="ECO:0007669"/>
    <property type="project" value="RHEA"/>
</dbReference>
<evidence type="ECO:0000256" key="10">
    <source>
        <dbReference type="ARBA" id="ARBA00023125"/>
    </source>
</evidence>
<keyword evidence="7 15" id="KW-0269">Exonuclease</keyword>
<dbReference type="GO" id="GO:0005829">
    <property type="term" value="C:cytosol"/>
    <property type="evidence" value="ECO:0007669"/>
    <property type="project" value="TreeGrafter"/>
</dbReference>
<dbReference type="EMBL" id="RPOK01000002">
    <property type="protein sequence ID" value="RPJ67077.1"/>
    <property type="molecule type" value="Genomic_DNA"/>
</dbReference>
<evidence type="ECO:0000256" key="7">
    <source>
        <dbReference type="ARBA" id="ARBA00022839"/>
    </source>
</evidence>
<dbReference type="SUPFAM" id="SSF52980">
    <property type="entry name" value="Restriction endonuclease-like"/>
    <property type="match status" value="1"/>
</dbReference>
<evidence type="ECO:0000313" key="19">
    <source>
        <dbReference type="EMBL" id="RPJ67077.1"/>
    </source>
</evidence>
<proteinExistence type="inferred from homology"/>
<dbReference type="PROSITE" id="PS51198">
    <property type="entry name" value="UVRD_HELICASE_ATP_BIND"/>
    <property type="match status" value="1"/>
</dbReference>
<dbReference type="PANTHER" id="PTHR11070">
    <property type="entry name" value="UVRD / RECB / PCRA DNA HELICASE FAMILY MEMBER"/>
    <property type="match status" value="1"/>
</dbReference>
<reference evidence="19 20" key="1">
    <citation type="submission" date="2018-11" db="EMBL/GenBank/DDBJ databases">
        <authorList>
            <person name="Ye M.-Q."/>
            <person name="Du Z.-J."/>
        </authorList>
    </citation>
    <scope>NUCLEOTIDE SEQUENCE [LARGE SCALE GENOMIC DNA]</scope>
    <source>
        <strain evidence="19 20">U0105</strain>
    </source>
</reference>
<dbReference type="EC" id="5.6.2.4" evidence="15"/>
<feature type="active site" description="For nuclease activity" evidence="15">
    <location>
        <position position="1082"/>
    </location>
</feature>
<comment type="catalytic activity">
    <reaction evidence="14 15">
        <text>ATP + H2O = ADP + phosphate + H(+)</text>
        <dbReference type="Rhea" id="RHEA:13065"/>
        <dbReference type="ChEBI" id="CHEBI:15377"/>
        <dbReference type="ChEBI" id="CHEBI:15378"/>
        <dbReference type="ChEBI" id="CHEBI:30616"/>
        <dbReference type="ChEBI" id="CHEBI:43474"/>
        <dbReference type="ChEBI" id="CHEBI:456216"/>
        <dbReference type="EC" id="5.6.2.4"/>
    </reaction>
</comment>
<keyword evidence="12 15" id="KW-0413">Isomerase</keyword>
<dbReference type="SUPFAM" id="SSF52540">
    <property type="entry name" value="P-loop containing nucleoside triphosphate hydrolases"/>
    <property type="match status" value="1"/>
</dbReference>
<keyword evidence="11 15" id="KW-0234">DNA repair</keyword>
<evidence type="ECO:0000256" key="8">
    <source>
        <dbReference type="ARBA" id="ARBA00022840"/>
    </source>
</evidence>
<feature type="binding site" evidence="15">
    <location>
        <position position="959"/>
    </location>
    <ligand>
        <name>Mg(2+)</name>
        <dbReference type="ChEBI" id="CHEBI:18420"/>
    </ligand>
</feature>
<dbReference type="GO" id="GO:0043138">
    <property type="term" value="F:3'-5' DNA helicase activity"/>
    <property type="evidence" value="ECO:0007669"/>
    <property type="project" value="UniProtKB-UniRule"/>
</dbReference>
<dbReference type="GO" id="GO:0009338">
    <property type="term" value="C:exodeoxyribonuclease V complex"/>
    <property type="evidence" value="ECO:0007669"/>
    <property type="project" value="TreeGrafter"/>
</dbReference>
<keyword evidence="1 15" id="KW-0540">Nuclease</keyword>
<evidence type="ECO:0000256" key="12">
    <source>
        <dbReference type="ARBA" id="ARBA00023235"/>
    </source>
</evidence>
<keyword evidence="3 15" id="KW-0547">Nucleotide-binding</keyword>
<comment type="catalytic activity">
    <reaction evidence="13 15">
        <text>Couples ATP hydrolysis with the unwinding of duplex DNA by translocating in the 3'-5' direction.</text>
        <dbReference type="EC" id="5.6.2.4"/>
    </reaction>
</comment>